<organism evidence="1">
    <name type="scientific">hydrothermal vent metagenome</name>
    <dbReference type="NCBI Taxonomy" id="652676"/>
    <lineage>
        <taxon>unclassified sequences</taxon>
        <taxon>metagenomes</taxon>
        <taxon>ecological metagenomes</taxon>
    </lineage>
</organism>
<protein>
    <submittedName>
        <fullName evidence="1">Uncharacterized protein</fullName>
    </submittedName>
</protein>
<dbReference type="AlphaFoldDB" id="A0A3B0SKV3"/>
<feature type="non-terminal residue" evidence="1">
    <location>
        <position position="48"/>
    </location>
</feature>
<dbReference type="EMBL" id="UOEJ01000226">
    <property type="protein sequence ID" value="VAW06068.1"/>
    <property type="molecule type" value="Genomic_DNA"/>
</dbReference>
<gene>
    <name evidence="1" type="ORF">MNBD_ALPHA01-1813</name>
</gene>
<proteinExistence type="predicted"/>
<evidence type="ECO:0000313" key="1">
    <source>
        <dbReference type="EMBL" id="VAW06068.1"/>
    </source>
</evidence>
<accession>A0A3B0SKV3</accession>
<sequence>MNIKALFRAGLITFYLVPGLVTTQVSSADDMENVVSTASRSYQPFSGQ</sequence>
<name>A0A3B0SKV3_9ZZZZ</name>
<reference evidence="1" key="1">
    <citation type="submission" date="2018-06" db="EMBL/GenBank/DDBJ databases">
        <authorList>
            <person name="Zhirakovskaya E."/>
        </authorList>
    </citation>
    <scope>NUCLEOTIDE SEQUENCE</scope>
</reference>